<gene>
    <name evidence="1" type="ORF">L1987_24465</name>
</gene>
<comment type="caution">
    <text evidence="1">The sequence shown here is derived from an EMBL/GenBank/DDBJ whole genome shotgun (WGS) entry which is preliminary data.</text>
</comment>
<evidence type="ECO:0000313" key="2">
    <source>
        <dbReference type="Proteomes" id="UP001056120"/>
    </source>
</evidence>
<reference evidence="1 2" key="2">
    <citation type="journal article" date="2022" name="Mol. Ecol. Resour.">
        <title>The genomes of chicory, endive, great burdock and yacon provide insights into Asteraceae paleo-polyploidization history and plant inulin production.</title>
        <authorList>
            <person name="Fan W."/>
            <person name="Wang S."/>
            <person name="Wang H."/>
            <person name="Wang A."/>
            <person name="Jiang F."/>
            <person name="Liu H."/>
            <person name="Zhao H."/>
            <person name="Xu D."/>
            <person name="Zhang Y."/>
        </authorList>
    </citation>
    <scope>NUCLEOTIDE SEQUENCE [LARGE SCALE GENOMIC DNA]</scope>
    <source>
        <strain evidence="2">cv. Yunnan</strain>
        <tissue evidence="1">Leaves</tissue>
    </source>
</reference>
<protein>
    <submittedName>
        <fullName evidence="1">Uncharacterized protein</fullName>
    </submittedName>
</protein>
<keyword evidence="2" id="KW-1185">Reference proteome</keyword>
<dbReference type="EMBL" id="CM042025">
    <property type="protein sequence ID" value="KAI3808514.1"/>
    <property type="molecule type" value="Genomic_DNA"/>
</dbReference>
<proteinExistence type="predicted"/>
<sequence>MMLFQTKIRFLGHNIETGNIIPINRSIEFGSKFSDEIYDKTQLQRFLGSLNYILPYYKNLAEDTAIIYDRLKKNHQPWTENHTKAIRKIKQKVRNLPCLMITNPDWEKIIETDASDIGYGGILKQISPINKQESLVRFHSGKWNNSQKNYATIAKEILAIVKCMIPYEQGRRGRGRSSSYRGRGGNNNPRIISQIGSQRLIAKNIASSSGTSQPDNLLYKEFLAYKASVEKSKKDSSQPDPASYARATANEAEDDISNWAINPEKEVILLLEKRDVKWKDNPWLLIRKYMDTGFYPMEAYKPRFFYEQILKKEFYEIEHYHTGQPDVYNFSKIVIKQIISVEAWGTSPLKKGT</sequence>
<accession>A0ACB9IKH0</accession>
<evidence type="ECO:0000313" key="1">
    <source>
        <dbReference type="EMBL" id="KAI3808514.1"/>
    </source>
</evidence>
<reference evidence="2" key="1">
    <citation type="journal article" date="2022" name="Mol. Ecol. Resour.">
        <title>The genomes of chicory, endive, great burdock and yacon provide insights into Asteraceae palaeo-polyploidization history and plant inulin production.</title>
        <authorList>
            <person name="Fan W."/>
            <person name="Wang S."/>
            <person name="Wang H."/>
            <person name="Wang A."/>
            <person name="Jiang F."/>
            <person name="Liu H."/>
            <person name="Zhao H."/>
            <person name="Xu D."/>
            <person name="Zhang Y."/>
        </authorList>
    </citation>
    <scope>NUCLEOTIDE SEQUENCE [LARGE SCALE GENOMIC DNA]</scope>
    <source>
        <strain evidence="2">cv. Yunnan</strain>
    </source>
</reference>
<dbReference type="Proteomes" id="UP001056120">
    <property type="component" value="Linkage Group LG08"/>
</dbReference>
<name>A0ACB9IKH0_9ASTR</name>
<organism evidence="1 2">
    <name type="scientific">Smallanthus sonchifolius</name>
    <dbReference type="NCBI Taxonomy" id="185202"/>
    <lineage>
        <taxon>Eukaryota</taxon>
        <taxon>Viridiplantae</taxon>
        <taxon>Streptophyta</taxon>
        <taxon>Embryophyta</taxon>
        <taxon>Tracheophyta</taxon>
        <taxon>Spermatophyta</taxon>
        <taxon>Magnoliopsida</taxon>
        <taxon>eudicotyledons</taxon>
        <taxon>Gunneridae</taxon>
        <taxon>Pentapetalae</taxon>
        <taxon>asterids</taxon>
        <taxon>campanulids</taxon>
        <taxon>Asterales</taxon>
        <taxon>Asteraceae</taxon>
        <taxon>Asteroideae</taxon>
        <taxon>Heliantheae alliance</taxon>
        <taxon>Millerieae</taxon>
        <taxon>Smallanthus</taxon>
    </lineage>
</organism>